<evidence type="ECO:0000259" key="1">
    <source>
        <dbReference type="SMART" id="SM00852"/>
    </source>
</evidence>
<dbReference type="PANTHER" id="PTHR13939">
    <property type="entry name" value="NICOTINAMIDE-NUCLEOTIDE AMIDOHYDROLASE PNCC"/>
    <property type="match status" value="1"/>
</dbReference>
<protein>
    <submittedName>
        <fullName evidence="2">Putative molybdopterin binding protein</fullName>
    </submittedName>
</protein>
<dbReference type="Pfam" id="PF00994">
    <property type="entry name" value="MoCF_biosynth"/>
    <property type="match status" value="1"/>
</dbReference>
<dbReference type="PANTHER" id="PTHR13939:SF0">
    <property type="entry name" value="NMN AMIDOHYDROLASE-LIKE PROTEIN YFAY"/>
    <property type="match status" value="1"/>
</dbReference>
<accession>A0A060HSC6</accession>
<gene>
    <name evidence="2" type="ORF">NVIE_021140</name>
</gene>
<dbReference type="SUPFAM" id="SSF53218">
    <property type="entry name" value="Molybdenum cofactor biosynthesis proteins"/>
    <property type="match status" value="1"/>
</dbReference>
<dbReference type="CDD" id="cd00885">
    <property type="entry name" value="cinA"/>
    <property type="match status" value="1"/>
</dbReference>
<dbReference type="AlphaFoldDB" id="A0A060HSC6"/>
<dbReference type="Gene3D" id="3.40.980.10">
    <property type="entry name" value="MoaB/Mog-like domain"/>
    <property type="match status" value="1"/>
</dbReference>
<name>A0A060HSC6_9ARCH</name>
<evidence type="ECO:0000313" key="2">
    <source>
        <dbReference type="EMBL" id="AIC16376.1"/>
    </source>
</evidence>
<dbReference type="GeneID" id="74947357"/>
<keyword evidence="3" id="KW-1185">Reference proteome</keyword>
<dbReference type="InterPro" id="IPR001453">
    <property type="entry name" value="MoaB/Mog_dom"/>
</dbReference>
<dbReference type="Proteomes" id="UP000027093">
    <property type="component" value="Chromosome"/>
</dbReference>
<sequence length="267" mass="29123">MMIVEILCVGNELLSGITLNTNAHWIAAQVAKAGGTVSRVTVVRDELDAISSAVKESLGRRPDILITTGGLGATYDDMTLEGVARALGRRVVLDKAAAEMLKNSYRRRHLHYRINKVRLKMATIPEGSEPIENPVGSAPSIVIDDAGTKVFCVPGVPVEMKAIFKEHVLPLVRKGVGSFVSKEANYFVTGVSEGMIAPALVKIVDANPRDAVYLKTHPRGYYKKTTPRIRVHLVCKGTDEKQVAKMLERISGQILKDISRLGGRIEK</sequence>
<dbReference type="InterPro" id="IPR050101">
    <property type="entry name" value="CinA"/>
</dbReference>
<organism evidence="2 3">
    <name type="scientific">Nitrososphaera viennensis EN76</name>
    <dbReference type="NCBI Taxonomy" id="926571"/>
    <lineage>
        <taxon>Archaea</taxon>
        <taxon>Nitrososphaerota</taxon>
        <taxon>Nitrososphaeria</taxon>
        <taxon>Nitrososphaerales</taxon>
        <taxon>Nitrososphaeraceae</taxon>
        <taxon>Nitrososphaera</taxon>
    </lineage>
</organism>
<dbReference type="RefSeq" id="WP_075055143.1">
    <property type="nucleotide sequence ID" value="NZ_CP007536.1"/>
</dbReference>
<evidence type="ECO:0000313" key="3">
    <source>
        <dbReference type="Proteomes" id="UP000027093"/>
    </source>
</evidence>
<dbReference type="OrthoDB" id="372037at2157"/>
<dbReference type="STRING" id="926571.NVIE_021140"/>
<proteinExistence type="predicted"/>
<reference evidence="2 3" key="1">
    <citation type="journal article" date="2014" name="Int. J. Syst. Evol. Microbiol.">
        <title>Nitrososphaera viennensis gen. nov., sp. nov., an aerobic and mesophilic, ammonia-oxidizing archaeon from soil and a member of the archaeal phylum Thaumarchaeota.</title>
        <authorList>
            <person name="Stieglmeier M."/>
            <person name="Klingl A."/>
            <person name="Alves R.J."/>
            <person name="Rittmann S.K."/>
            <person name="Melcher M."/>
            <person name="Leisch N."/>
            <person name="Schleper C."/>
        </authorList>
    </citation>
    <scope>NUCLEOTIDE SEQUENCE [LARGE SCALE GENOMIC DNA]</scope>
    <source>
        <strain evidence="2">EN76</strain>
    </source>
</reference>
<dbReference type="InterPro" id="IPR036425">
    <property type="entry name" value="MoaB/Mog-like_dom_sf"/>
</dbReference>
<dbReference type="EMBL" id="CP007536">
    <property type="protein sequence ID" value="AIC16376.1"/>
    <property type="molecule type" value="Genomic_DNA"/>
</dbReference>
<dbReference type="KEGG" id="nvn:NVIE_021140"/>
<feature type="domain" description="MoaB/Mog" evidence="1">
    <location>
        <begin position="5"/>
        <end position="174"/>
    </location>
</feature>
<dbReference type="HOGENOM" id="CLU_030805_0_5_2"/>
<dbReference type="SMART" id="SM00852">
    <property type="entry name" value="MoCF_biosynth"/>
    <property type="match status" value="1"/>
</dbReference>